<proteinExistence type="inferred from homology"/>
<dbReference type="PANTHER" id="PTHR12953:SF0">
    <property type="entry name" value="SUN DOMAIN-CONTAINING OSSIFICATION FACTOR"/>
    <property type="match status" value="1"/>
</dbReference>
<evidence type="ECO:0000256" key="1">
    <source>
        <dbReference type="ARBA" id="ARBA00004115"/>
    </source>
</evidence>
<dbReference type="GO" id="GO:0034975">
    <property type="term" value="P:protein folding in endoplasmic reticulum"/>
    <property type="evidence" value="ECO:0007669"/>
    <property type="project" value="TreeGrafter"/>
</dbReference>
<evidence type="ECO:0000256" key="9">
    <source>
        <dbReference type="ARBA" id="ARBA00064635"/>
    </source>
</evidence>
<feature type="region of interest" description="Disordered" evidence="11">
    <location>
        <begin position="87"/>
        <end position="112"/>
    </location>
</feature>
<keyword evidence="4" id="KW-0256">Endoplasmic reticulum</keyword>
<evidence type="ECO:0000256" key="3">
    <source>
        <dbReference type="ARBA" id="ARBA00022729"/>
    </source>
</evidence>
<gene>
    <name evidence="15" type="ORF">HG535_0A00940</name>
</gene>
<dbReference type="InterPro" id="IPR008979">
    <property type="entry name" value="Galactose-bd-like_sf"/>
</dbReference>
<evidence type="ECO:0000313" key="16">
    <source>
        <dbReference type="Proteomes" id="UP000509704"/>
    </source>
</evidence>
<dbReference type="EMBL" id="CP058604">
    <property type="protein sequence ID" value="QLG70155.1"/>
    <property type="molecule type" value="Genomic_DNA"/>
</dbReference>
<reference evidence="15 16" key="1">
    <citation type="submission" date="2020-07" db="EMBL/GenBank/DDBJ databases">
        <title>The yeast mating-type switching endonuclease HO is a domesticated member of an unorthodox homing genetic element family.</title>
        <authorList>
            <person name="Coughlan A.Y."/>
            <person name="Lombardi L."/>
            <person name="Braun-Galleani S."/>
            <person name="Martos A.R."/>
            <person name="Galeote V."/>
            <person name="Bigey F."/>
            <person name="Dequin S."/>
            <person name="Byrne K.P."/>
            <person name="Wolfe K.H."/>
        </authorList>
    </citation>
    <scope>NUCLEOTIDE SEQUENCE [LARGE SCALE GENOMIC DNA]</scope>
    <source>
        <strain evidence="15 16">NRRL Y-6702</strain>
    </source>
</reference>
<dbReference type="RefSeq" id="XP_037141883.1">
    <property type="nucleotide sequence ID" value="XM_037285988.1"/>
</dbReference>
<keyword evidence="5 12" id="KW-1133">Transmembrane helix</keyword>
<evidence type="ECO:0000256" key="11">
    <source>
        <dbReference type="SAM" id="MobiDB-lite"/>
    </source>
</evidence>
<comment type="similarity">
    <text evidence="8">Belongs to the SLP1 family.</text>
</comment>
<keyword evidence="3 13" id="KW-0732">Signal</keyword>
<dbReference type="PANTHER" id="PTHR12953">
    <property type="entry name" value="MEMBRANE PROTEIN CH1 RELATED"/>
    <property type="match status" value="1"/>
</dbReference>
<keyword evidence="6 12" id="KW-0472">Membrane</keyword>
<dbReference type="InterPro" id="IPR012919">
    <property type="entry name" value="SUN_dom"/>
</dbReference>
<feature type="signal peptide" evidence="13">
    <location>
        <begin position="1"/>
        <end position="21"/>
    </location>
</feature>
<evidence type="ECO:0000256" key="5">
    <source>
        <dbReference type="ARBA" id="ARBA00022989"/>
    </source>
</evidence>
<dbReference type="KEGG" id="zmk:HG535_0A00940"/>
<dbReference type="Gene3D" id="2.60.120.260">
    <property type="entry name" value="Galactose-binding domain-like"/>
    <property type="match status" value="1"/>
</dbReference>
<evidence type="ECO:0000313" key="15">
    <source>
        <dbReference type="EMBL" id="QLG70155.1"/>
    </source>
</evidence>
<comment type="subunit">
    <text evidence="9">Interacts with EMP65.</text>
</comment>
<dbReference type="Proteomes" id="UP000509704">
    <property type="component" value="Chromosome 1"/>
</dbReference>
<dbReference type="SUPFAM" id="SSF49785">
    <property type="entry name" value="Galactose-binding domain-like"/>
    <property type="match status" value="1"/>
</dbReference>
<keyword evidence="2 12" id="KW-0812">Transmembrane</keyword>
<evidence type="ECO:0000259" key="14">
    <source>
        <dbReference type="PROSITE" id="PS51469"/>
    </source>
</evidence>
<evidence type="ECO:0000256" key="7">
    <source>
        <dbReference type="ARBA" id="ARBA00023180"/>
    </source>
</evidence>
<dbReference type="GeneID" id="59233791"/>
<feature type="chain" id="PRO_5028836568" description="SUN-like protein 1" evidence="13">
    <location>
        <begin position="22"/>
        <end position="588"/>
    </location>
</feature>
<dbReference type="AlphaFoldDB" id="A0A7H9AV52"/>
<feature type="compositionally biased region" description="Low complexity" evidence="11">
    <location>
        <begin position="419"/>
        <end position="436"/>
    </location>
</feature>
<dbReference type="GO" id="GO:0005789">
    <property type="term" value="C:endoplasmic reticulum membrane"/>
    <property type="evidence" value="ECO:0007669"/>
    <property type="project" value="UniProtKB-SubCell"/>
</dbReference>
<keyword evidence="7" id="KW-0325">Glycoprotein</keyword>
<feature type="compositionally biased region" description="Polar residues" evidence="11">
    <location>
        <begin position="93"/>
        <end position="112"/>
    </location>
</feature>
<evidence type="ECO:0000256" key="10">
    <source>
        <dbReference type="ARBA" id="ARBA00075366"/>
    </source>
</evidence>
<evidence type="ECO:0000256" key="13">
    <source>
        <dbReference type="SAM" id="SignalP"/>
    </source>
</evidence>
<evidence type="ECO:0000256" key="12">
    <source>
        <dbReference type="SAM" id="Phobius"/>
    </source>
</evidence>
<dbReference type="FunFam" id="2.60.120.260:FF:000099">
    <property type="entry name" value="Uncharacterized protein, isoform C"/>
    <property type="match status" value="1"/>
</dbReference>
<dbReference type="PROSITE" id="PS51469">
    <property type="entry name" value="SUN"/>
    <property type="match status" value="1"/>
</dbReference>
<feature type="domain" description="SUN" evidence="14">
    <location>
        <begin position="163"/>
        <end position="330"/>
    </location>
</feature>
<evidence type="ECO:0000256" key="2">
    <source>
        <dbReference type="ARBA" id="ARBA00022692"/>
    </source>
</evidence>
<protein>
    <recommendedName>
        <fullName evidence="10">SUN-like protein 1</fullName>
    </recommendedName>
</protein>
<dbReference type="Pfam" id="PF07738">
    <property type="entry name" value="Sad1_UNC"/>
    <property type="match status" value="1"/>
</dbReference>
<accession>A0A7H9AV52</accession>
<feature type="region of interest" description="Disordered" evidence="11">
    <location>
        <begin position="416"/>
        <end position="436"/>
    </location>
</feature>
<dbReference type="OrthoDB" id="266334at2759"/>
<feature type="transmembrane region" description="Helical" evidence="12">
    <location>
        <begin position="552"/>
        <end position="570"/>
    </location>
</feature>
<sequence length="588" mass="66710">MKVSICILLAHLYLVLSSADSAELEKSANVGENTAFIDEFSSILRVKLYKTFLPHASYVHRSASPSLFNGEASTSVISTSSAKRKSSKAGVLQGTSTPLVDNDGINENSKKSNSTFVPFDEWKMNNLDDKPLKKQTRVRSSSRMDQTEGDTIGDDLEIDIGFLSSSDVEKVHEDQNEEPEGKVYKHKFNFASLDCAATIVKTNSEASGASSILIENKDKYLLNPCSAASQFITVELCQDILVEEIVLANFEYFSSTFKKLRFSVSDQYPVGKNGWRMIGEFEAEDSRNLQIFYIDNPQIWARYLQVEVLSHHDEEYYCPISILRVHGKTMMDDFKMENSKSNPPVVVTVEEELKKEILDECMETVVEQCDLWPSINPANITLVPHFPDYFKTCSSKLKTLKFDEFLRELNESSCLPSYSKDSVNNEGSSSSSASQTNSFSTEESIFKNIMKRLSSLESNTSLTVQYIEEQGRLLSNSFEQLERAQTIKFENMIGLFNQTIMDNLNALRVFAKQLKDQSVRILEEQKLNTDQFTTKNMNRLEILEEQLKVQKIFAYALLISVLLIFAYLFVNKEDSFSMNHLERTMPSV</sequence>
<evidence type="ECO:0000256" key="6">
    <source>
        <dbReference type="ARBA" id="ARBA00023136"/>
    </source>
</evidence>
<evidence type="ECO:0000256" key="8">
    <source>
        <dbReference type="ARBA" id="ARBA00061226"/>
    </source>
</evidence>
<keyword evidence="16" id="KW-1185">Reference proteome</keyword>
<organism evidence="15 16">
    <name type="scientific">Zygotorulaspora mrakii</name>
    <name type="common">Zygosaccharomyces mrakii</name>
    <dbReference type="NCBI Taxonomy" id="42260"/>
    <lineage>
        <taxon>Eukaryota</taxon>
        <taxon>Fungi</taxon>
        <taxon>Dikarya</taxon>
        <taxon>Ascomycota</taxon>
        <taxon>Saccharomycotina</taxon>
        <taxon>Saccharomycetes</taxon>
        <taxon>Saccharomycetales</taxon>
        <taxon>Saccharomycetaceae</taxon>
        <taxon>Zygotorulaspora</taxon>
    </lineage>
</organism>
<dbReference type="InterPro" id="IPR045120">
    <property type="entry name" value="Suco/Slp1-like"/>
</dbReference>
<comment type="subcellular location">
    <subcellularLocation>
        <location evidence="1">Endoplasmic reticulum membrane</location>
        <topology evidence="1">Single-pass type I membrane protein</topology>
    </subcellularLocation>
</comment>
<name>A0A7H9AV52_ZYGMR</name>
<evidence type="ECO:0000256" key="4">
    <source>
        <dbReference type="ARBA" id="ARBA00022824"/>
    </source>
</evidence>